<evidence type="ECO:0000259" key="9">
    <source>
        <dbReference type="Pfam" id="PF01728"/>
    </source>
</evidence>
<keyword evidence="1 6" id="KW-0963">Cytoplasm</keyword>
<accession>A0A2U8FK92</accession>
<keyword evidence="3 6" id="KW-0489">Methyltransferase</keyword>
<evidence type="ECO:0000256" key="7">
    <source>
        <dbReference type="PIRSR" id="PIRSR028774-1"/>
    </source>
</evidence>
<feature type="binding site" evidence="6 8">
    <location>
        <position position="280"/>
    </location>
    <ligand>
        <name>S-adenosyl-L-methionine</name>
        <dbReference type="ChEBI" id="CHEBI:59789"/>
    </ligand>
</feature>
<evidence type="ECO:0000256" key="8">
    <source>
        <dbReference type="PIRSR" id="PIRSR028774-2"/>
    </source>
</evidence>
<dbReference type="InterPro" id="IPR002877">
    <property type="entry name" value="RNA_MeTrfase_FtsJ_dom"/>
</dbReference>
<keyword evidence="13" id="KW-1185">Reference proteome</keyword>
<dbReference type="KEGG" id="apor:DDU33_08145"/>
<feature type="active site" description="Proton acceptor" evidence="6 7">
    <location>
        <position position="309"/>
    </location>
</feature>
<organism evidence="12 13">
    <name type="scientific">Actinobacillus porcitonsillarum</name>
    <dbReference type="NCBI Taxonomy" id="189834"/>
    <lineage>
        <taxon>Bacteria</taxon>
        <taxon>Pseudomonadati</taxon>
        <taxon>Pseudomonadota</taxon>
        <taxon>Gammaproteobacteria</taxon>
        <taxon>Pasteurellales</taxon>
        <taxon>Pasteurellaceae</taxon>
        <taxon>Actinobacillus</taxon>
    </lineage>
</organism>
<protein>
    <recommendedName>
        <fullName evidence="6">Ribosomal RNA large subunit methyltransferase M</fullName>
        <ecNumber evidence="6">2.1.1.186</ecNumber>
    </recommendedName>
    <alternativeName>
        <fullName evidence="6">23S rRNA (cytidine2498-2'-O)-methyltransferase</fullName>
    </alternativeName>
    <alternativeName>
        <fullName evidence="6">23S rRNA 2'-O-ribose methyltransferase RlmM</fullName>
    </alternativeName>
</protein>
<dbReference type="GO" id="GO:0005737">
    <property type="term" value="C:cytoplasm"/>
    <property type="evidence" value="ECO:0007669"/>
    <property type="project" value="UniProtKB-SubCell"/>
</dbReference>
<dbReference type="GO" id="GO:0006364">
    <property type="term" value="P:rRNA processing"/>
    <property type="evidence" value="ECO:0007669"/>
    <property type="project" value="UniProtKB-UniRule"/>
</dbReference>
<dbReference type="RefSeq" id="WP_108924619.1">
    <property type="nucleotide sequence ID" value="NZ_CP029206.1"/>
</dbReference>
<keyword evidence="2 6" id="KW-0698">rRNA processing</keyword>
<dbReference type="NCBIfam" id="NF008734">
    <property type="entry name" value="PRK11760.1"/>
    <property type="match status" value="1"/>
</dbReference>
<evidence type="ECO:0000313" key="12">
    <source>
        <dbReference type="EMBL" id="AWI51450.1"/>
    </source>
</evidence>
<dbReference type="InterPro" id="IPR040739">
    <property type="entry name" value="RlmM_FDX"/>
</dbReference>
<dbReference type="InterPro" id="IPR011224">
    <property type="entry name" value="rRNA_MeTrfase_M"/>
</dbReference>
<evidence type="ECO:0000259" key="11">
    <source>
        <dbReference type="Pfam" id="PF21239"/>
    </source>
</evidence>
<dbReference type="InterPro" id="IPR029063">
    <property type="entry name" value="SAM-dependent_MTases_sf"/>
</dbReference>
<feature type="binding site" evidence="6 8">
    <location>
        <position position="190"/>
    </location>
    <ligand>
        <name>S-adenosyl-L-methionine</name>
        <dbReference type="ChEBI" id="CHEBI:59789"/>
    </ligand>
</feature>
<feature type="binding site" evidence="6 8">
    <location>
        <begin position="223"/>
        <end position="226"/>
    </location>
    <ligand>
        <name>S-adenosyl-L-methionine</name>
        <dbReference type="ChEBI" id="CHEBI:59789"/>
    </ligand>
</feature>
<dbReference type="Gene3D" id="3.30.2300.20">
    <property type="match status" value="1"/>
</dbReference>
<dbReference type="PANTHER" id="PTHR37524:SF2">
    <property type="entry name" value="RIBOSOMAL RNA METHYLTRANSFERASE FTSJ DOMAIN-CONTAINING PROTEIN"/>
    <property type="match status" value="1"/>
</dbReference>
<gene>
    <name evidence="6" type="primary">rlmM</name>
    <name evidence="12" type="ORF">DDU33_08145</name>
</gene>
<evidence type="ECO:0000256" key="2">
    <source>
        <dbReference type="ARBA" id="ARBA00022552"/>
    </source>
</evidence>
<feature type="binding site" evidence="6 8">
    <location>
        <position position="242"/>
    </location>
    <ligand>
        <name>S-adenosyl-L-methionine</name>
        <dbReference type="ChEBI" id="CHEBI:59789"/>
    </ligand>
</feature>
<feature type="domain" description="Ribosomal RNA large subunit methyltransferase M THUMP-like" evidence="11">
    <location>
        <begin position="84"/>
        <end position="166"/>
    </location>
</feature>
<dbReference type="InterPro" id="IPR048646">
    <property type="entry name" value="RlmM_THUMP-like"/>
</dbReference>
<dbReference type="Pfam" id="PF21239">
    <property type="entry name" value="RLMM_N"/>
    <property type="match status" value="1"/>
</dbReference>
<evidence type="ECO:0000256" key="5">
    <source>
        <dbReference type="ARBA" id="ARBA00022691"/>
    </source>
</evidence>
<dbReference type="Pfam" id="PF18125">
    <property type="entry name" value="RlmM_FDX"/>
    <property type="match status" value="1"/>
</dbReference>
<comment type="subunit">
    <text evidence="6">Monomer.</text>
</comment>
<dbReference type="Proteomes" id="UP000244920">
    <property type="component" value="Chromosome"/>
</dbReference>
<evidence type="ECO:0000313" key="13">
    <source>
        <dbReference type="Proteomes" id="UP000244920"/>
    </source>
</evidence>
<dbReference type="HAMAP" id="MF_01551">
    <property type="entry name" value="23SrRNA_methyltr_M"/>
    <property type="match status" value="1"/>
</dbReference>
<evidence type="ECO:0000256" key="6">
    <source>
        <dbReference type="HAMAP-Rule" id="MF_01551"/>
    </source>
</evidence>
<reference evidence="13" key="1">
    <citation type="submission" date="2018-05" db="EMBL/GenBank/DDBJ databases">
        <title>Complete genome sequence of Actinobacillus porcitonsillarum reference strain 9953L55 (CCUG 46996).</title>
        <authorList>
            <person name="Dona V."/>
            <person name="Perreten V."/>
        </authorList>
    </citation>
    <scope>NUCLEOTIDE SEQUENCE [LARGE SCALE GENOMIC DNA]</scope>
    <source>
        <strain evidence="13">9953L55</strain>
    </source>
</reference>
<feature type="domain" description="RlmM ferredoxin-like" evidence="10">
    <location>
        <begin position="1"/>
        <end position="71"/>
    </location>
</feature>
<comment type="catalytic activity">
    <reaction evidence="6">
        <text>cytidine(2498) in 23S rRNA + S-adenosyl-L-methionine = 2'-O-methylcytidine(2498) in 23S rRNA + S-adenosyl-L-homocysteine + H(+)</text>
        <dbReference type="Rhea" id="RHEA:42788"/>
        <dbReference type="Rhea" id="RHEA-COMP:10244"/>
        <dbReference type="Rhea" id="RHEA-COMP:10245"/>
        <dbReference type="ChEBI" id="CHEBI:15378"/>
        <dbReference type="ChEBI" id="CHEBI:57856"/>
        <dbReference type="ChEBI" id="CHEBI:59789"/>
        <dbReference type="ChEBI" id="CHEBI:74495"/>
        <dbReference type="ChEBI" id="CHEBI:82748"/>
        <dbReference type="EC" id="2.1.1.186"/>
    </reaction>
</comment>
<keyword evidence="5 6" id="KW-0949">S-adenosyl-L-methionine</keyword>
<dbReference type="Pfam" id="PF01728">
    <property type="entry name" value="FtsJ"/>
    <property type="match status" value="1"/>
</dbReference>
<evidence type="ECO:0000259" key="10">
    <source>
        <dbReference type="Pfam" id="PF18125"/>
    </source>
</evidence>
<dbReference type="GO" id="GO:0008757">
    <property type="term" value="F:S-adenosylmethionine-dependent methyltransferase activity"/>
    <property type="evidence" value="ECO:0007669"/>
    <property type="project" value="UniProtKB-UniRule"/>
</dbReference>
<evidence type="ECO:0000256" key="3">
    <source>
        <dbReference type="ARBA" id="ARBA00022603"/>
    </source>
</evidence>
<sequence length="361" mass="41244">MNKLALYCRAGFEKEVAGEINDKAAQLGIFGFANVKENSGYVIFECYQAGEADRLAKELAFNQLIFVRQMIVVGDLLQDLPEGDRISPILAQYQTLNPKNSSEIFVETPDTNEAKELLTFCRKFTVPLRNALKKQGWLGAKETAKNSVSLHILFVGSGKCYVGYAYNHNRSPFFMGIPRLKFPADAPSRSTLKLEEAILTFIPPAEEKKRFTENMTGVDLGACPGGWTYQLVKRGLFVYAVDHGKMAASLHDTGRIEHCPEDGFKFQPPKRKQIDWLVCDMVEQPMRISKLMAKWLLNGWCREMIFNLKLPMKKRYQEVQLCLNYLEEELAKNGFWFKIQAKHLYHDREEITVHIAVMGKK</sequence>
<dbReference type="GO" id="GO:0032259">
    <property type="term" value="P:methylation"/>
    <property type="evidence" value="ECO:0007669"/>
    <property type="project" value="UniProtKB-KW"/>
</dbReference>
<dbReference type="EC" id="2.1.1.186" evidence="6"/>
<dbReference type="PIRSF" id="PIRSF028774">
    <property type="entry name" value="UCP028774"/>
    <property type="match status" value="1"/>
</dbReference>
<dbReference type="PANTHER" id="PTHR37524">
    <property type="entry name" value="RIBOSOMAL RNA LARGE SUBUNIT METHYLTRANSFERASE M"/>
    <property type="match status" value="1"/>
</dbReference>
<dbReference type="AlphaFoldDB" id="A0A2U8FK92"/>
<dbReference type="EMBL" id="CP029206">
    <property type="protein sequence ID" value="AWI51450.1"/>
    <property type="molecule type" value="Genomic_DNA"/>
</dbReference>
<feature type="domain" description="Ribosomal RNA methyltransferase FtsJ" evidence="9">
    <location>
        <begin position="188"/>
        <end position="283"/>
    </location>
</feature>
<evidence type="ECO:0000256" key="1">
    <source>
        <dbReference type="ARBA" id="ARBA00022490"/>
    </source>
</evidence>
<name>A0A2U8FK92_9PAST</name>
<comment type="function">
    <text evidence="6">Catalyzes the 2'-O-methylation at nucleotide C2498 in 23S rRNA.</text>
</comment>
<proteinExistence type="inferred from homology"/>
<feature type="binding site" evidence="6 8">
    <location>
        <position position="262"/>
    </location>
    <ligand>
        <name>S-adenosyl-L-methionine</name>
        <dbReference type="ChEBI" id="CHEBI:59789"/>
    </ligand>
</feature>
<comment type="subcellular location">
    <subcellularLocation>
        <location evidence="6">Cytoplasm</location>
    </subcellularLocation>
</comment>
<keyword evidence="4 6" id="KW-0808">Transferase</keyword>
<comment type="similarity">
    <text evidence="6">Belongs to the class I-like SAM-binding methyltransferase superfamily. RNA methyltransferase RlmE family. RlmM subfamily.</text>
</comment>
<dbReference type="Gene3D" id="3.40.50.150">
    <property type="entry name" value="Vaccinia Virus protein VP39"/>
    <property type="match status" value="1"/>
</dbReference>
<dbReference type="SUPFAM" id="SSF53335">
    <property type="entry name" value="S-adenosyl-L-methionine-dependent methyltransferases"/>
    <property type="match status" value="1"/>
</dbReference>
<evidence type="ECO:0000256" key="4">
    <source>
        <dbReference type="ARBA" id="ARBA00022679"/>
    </source>
</evidence>
<dbReference type="Gene3D" id="3.30.70.2810">
    <property type="match status" value="1"/>
</dbReference>